<name>A0A2J6SHJ9_9HELO</name>
<dbReference type="STRING" id="1095630.A0A2J6SHJ9"/>
<accession>A0A2J6SHJ9</accession>
<dbReference type="AlphaFoldDB" id="A0A2J6SHJ9"/>
<organism evidence="2 3">
    <name type="scientific">Hyaloscypha bicolor E</name>
    <dbReference type="NCBI Taxonomy" id="1095630"/>
    <lineage>
        <taxon>Eukaryota</taxon>
        <taxon>Fungi</taxon>
        <taxon>Dikarya</taxon>
        <taxon>Ascomycota</taxon>
        <taxon>Pezizomycotina</taxon>
        <taxon>Leotiomycetes</taxon>
        <taxon>Helotiales</taxon>
        <taxon>Hyaloscyphaceae</taxon>
        <taxon>Hyaloscypha</taxon>
        <taxon>Hyaloscypha bicolor</taxon>
    </lineage>
</organism>
<dbReference type="RefSeq" id="XP_024727152.1">
    <property type="nucleotide sequence ID" value="XM_024871424.1"/>
</dbReference>
<evidence type="ECO:0000313" key="2">
    <source>
        <dbReference type="EMBL" id="PMD50248.1"/>
    </source>
</evidence>
<dbReference type="InterPro" id="IPR054539">
    <property type="entry name" value="Beta-prop_PDH"/>
</dbReference>
<dbReference type="SUPFAM" id="SSF50952">
    <property type="entry name" value="Soluble quinoprotein glucose dehydrogenase"/>
    <property type="match status" value="1"/>
</dbReference>
<dbReference type="InParanoid" id="A0A2J6SHJ9"/>
<dbReference type="Gene3D" id="2.120.10.30">
    <property type="entry name" value="TolB, C-terminal domain"/>
    <property type="match status" value="1"/>
</dbReference>
<dbReference type="InterPro" id="IPR011041">
    <property type="entry name" value="Quinoprot_gluc/sorb_DH_b-prop"/>
</dbReference>
<reference evidence="2 3" key="1">
    <citation type="submission" date="2016-04" db="EMBL/GenBank/DDBJ databases">
        <title>A degradative enzymes factory behind the ericoid mycorrhizal symbiosis.</title>
        <authorList>
            <consortium name="DOE Joint Genome Institute"/>
            <person name="Martino E."/>
            <person name="Morin E."/>
            <person name="Grelet G."/>
            <person name="Kuo A."/>
            <person name="Kohler A."/>
            <person name="Daghino S."/>
            <person name="Barry K."/>
            <person name="Choi C."/>
            <person name="Cichocki N."/>
            <person name="Clum A."/>
            <person name="Copeland A."/>
            <person name="Hainaut M."/>
            <person name="Haridas S."/>
            <person name="Labutti K."/>
            <person name="Lindquist E."/>
            <person name="Lipzen A."/>
            <person name="Khouja H.-R."/>
            <person name="Murat C."/>
            <person name="Ohm R."/>
            <person name="Olson A."/>
            <person name="Spatafora J."/>
            <person name="Veneault-Fourrey C."/>
            <person name="Henrissat B."/>
            <person name="Grigoriev I."/>
            <person name="Martin F."/>
            <person name="Perotto S."/>
        </authorList>
    </citation>
    <scope>NUCLEOTIDE SEQUENCE [LARGE SCALE GENOMIC DNA]</scope>
    <source>
        <strain evidence="2 3">E</strain>
    </source>
</reference>
<dbReference type="EMBL" id="KZ613913">
    <property type="protein sequence ID" value="PMD50248.1"/>
    <property type="molecule type" value="Genomic_DNA"/>
</dbReference>
<dbReference type="Pfam" id="PF22807">
    <property type="entry name" value="TrAA12"/>
    <property type="match status" value="1"/>
</dbReference>
<gene>
    <name evidence="2" type="ORF">K444DRAFT_263218</name>
</gene>
<protein>
    <recommendedName>
        <fullName evidence="1">Pyrroloquinoline quinone-dependent pyranose dehydrogenase beta-propeller domain-containing protein</fullName>
    </recommendedName>
</protein>
<feature type="domain" description="Pyrroloquinoline quinone-dependent pyranose dehydrogenase beta-propeller" evidence="1">
    <location>
        <begin position="16"/>
        <end position="250"/>
    </location>
</feature>
<evidence type="ECO:0000313" key="3">
    <source>
        <dbReference type="Proteomes" id="UP000235371"/>
    </source>
</evidence>
<evidence type="ECO:0000259" key="1">
    <source>
        <dbReference type="Pfam" id="PF22807"/>
    </source>
</evidence>
<dbReference type="Proteomes" id="UP000235371">
    <property type="component" value="Unassembled WGS sequence"/>
</dbReference>
<proteinExistence type="predicted"/>
<keyword evidence="3" id="KW-1185">Reference proteome</keyword>
<sequence length="268" mass="28958">MPTACAGVPAAQYPAEVASGWAAVNVKGGMLSARRLILDTAGNFLVAESGKSITAHILDASRCIASSKTLIKQNNLSRGIYLTGTTLYASSMSTVWKWTYDPQAIAVGVTKTVVVTGMYNGDHLTRSLIISLNHPNLLIVSHGSNDNFDFTSGNINIARSNIKVFDMNAVPTGGHDYVTGGNTLAYGLRNEVGLTFDPNNMLWGVENSSDDIKRTINGIDNDVHIDNPADALHYFGDITAPNAIRYGYPDLLHGLKSKPFHRQDIFCR</sequence>
<dbReference type="GeneID" id="36579506"/>
<dbReference type="InterPro" id="IPR011042">
    <property type="entry name" value="6-blade_b-propeller_TolB-like"/>
</dbReference>
<dbReference type="OrthoDB" id="507128at2759"/>